<accession>A0A183DZ05</accession>
<sequence length="195" mass="22359">MRCSRSRCIIILFLIFAIFGLIFWKFYQEITLQELILVHYVSDTDGNQELPSGSNCTVDTCLDLLPCSLYDDQLTIFVEPLVQVFAEDGSELTPQPSREFLEIRSIVEESMYAVNAAEDACFVIPGFDTLNMDRFHAGQRSPLKNFNAVAATTSFKNNYLCYANHIIHKKLHTNFFTDCTDFLDYPARKRLSVRV</sequence>
<proteinExistence type="predicted"/>
<keyword evidence="1" id="KW-1133">Transmembrane helix</keyword>
<reference evidence="2 3" key="2">
    <citation type="submission" date="2018-11" db="EMBL/GenBank/DDBJ databases">
        <authorList>
            <consortium name="Pathogen Informatics"/>
        </authorList>
    </citation>
    <scope>NUCLEOTIDE SEQUENCE [LARGE SCALE GENOMIC DNA]</scope>
</reference>
<keyword evidence="1" id="KW-0812">Transmembrane</keyword>
<evidence type="ECO:0000313" key="4">
    <source>
        <dbReference type="WBParaSite" id="GPUH_0001396101-mRNA-1"/>
    </source>
</evidence>
<keyword evidence="3" id="KW-1185">Reference proteome</keyword>
<name>A0A183DZ05_9BILA</name>
<dbReference type="Proteomes" id="UP000271098">
    <property type="component" value="Unassembled WGS sequence"/>
</dbReference>
<dbReference type="AlphaFoldDB" id="A0A183DZ05"/>
<reference evidence="4" key="1">
    <citation type="submission" date="2016-06" db="UniProtKB">
        <authorList>
            <consortium name="WormBaseParasite"/>
        </authorList>
    </citation>
    <scope>IDENTIFICATION</scope>
</reference>
<dbReference type="EMBL" id="UYRT01080728">
    <property type="protein sequence ID" value="VDN23288.1"/>
    <property type="molecule type" value="Genomic_DNA"/>
</dbReference>
<feature type="transmembrane region" description="Helical" evidence="1">
    <location>
        <begin position="7"/>
        <end position="27"/>
    </location>
</feature>
<organism evidence="4">
    <name type="scientific">Gongylonema pulchrum</name>
    <dbReference type="NCBI Taxonomy" id="637853"/>
    <lineage>
        <taxon>Eukaryota</taxon>
        <taxon>Metazoa</taxon>
        <taxon>Ecdysozoa</taxon>
        <taxon>Nematoda</taxon>
        <taxon>Chromadorea</taxon>
        <taxon>Rhabditida</taxon>
        <taxon>Spirurina</taxon>
        <taxon>Spiruromorpha</taxon>
        <taxon>Spiruroidea</taxon>
        <taxon>Gongylonematidae</taxon>
        <taxon>Gongylonema</taxon>
    </lineage>
</organism>
<gene>
    <name evidence="2" type="ORF">GPUH_LOCUS13946</name>
</gene>
<protein>
    <submittedName>
        <fullName evidence="4">N-acetylglucosaminylphosphatidylinositol deacetylase</fullName>
    </submittedName>
</protein>
<keyword evidence="1" id="KW-0472">Membrane</keyword>
<dbReference type="WBParaSite" id="GPUH_0001396101-mRNA-1">
    <property type="protein sequence ID" value="GPUH_0001396101-mRNA-1"/>
    <property type="gene ID" value="GPUH_0001396101"/>
</dbReference>
<evidence type="ECO:0000313" key="3">
    <source>
        <dbReference type="Proteomes" id="UP000271098"/>
    </source>
</evidence>
<evidence type="ECO:0000256" key="1">
    <source>
        <dbReference type="SAM" id="Phobius"/>
    </source>
</evidence>
<dbReference type="OrthoDB" id="5954868at2759"/>
<evidence type="ECO:0000313" key="2">
    <source>
        <dbReference type="EMBL" id="VDN23288.1"/>
    </source>
</evidence>